<evidence type="ECO:0000256" key="11">
    <source>
        <dbReference type="ARBA" id="ARBA00023136"/>
    </source>
</evidence>
<comment type="subcellular location">
    <subcellularLocation>
        <location evidence="1">Nucleus membrane</location>
        <topology evidence="1">Multi-pass membrane protein</topology>
    </subcellularLocation>
    <subcellularLocation>
        <location evidence="2">Nucleus</location>
        <location evidence="2">Nuclear pore complex</location>
    </subcellularLocation>
</comment>
<feature type="transmembrane region" description="Helical" evidence="13">
    <location>
        <begin position="46"/>
        <end position="72"/>
    </location>
</feature>
<dbReference type="GO" id="GO:0006999">
    <property type="term" value="P:nuclear pore organization"/>
    <property type="evidence" value="ECO:0007669"/>
    <property type="project" value="TreeGrafter"/>
</dbReference>
<evidence type="ECO:0000256" key="12">
    <source>
        <dbReference type="ARBA" id="ARBA00023242"/>
    </source>
</evidence>
<keyword evidence="5 13" id="KW-0812">Transmembrane</keyword>
<reference evidence="14" key="2">
    <citation type="journal article" date="2023" name="IMA Fungus">
        <title>Comparative genomic study of the Penicillium genus elucidates a diverse pangenome and 15 lateral gene transfer events.</title>
        <authorList>
            <person name="Petersen C."/>
            <person name="Sorensen T."/>
            <person name="Nielsen M.R."/>
            <person name="Sondergaard T.E."/>
            <person name="Sorensen J.L."/>
            <person name="Fitzpatrick D.A."/>
            <person name="Frisvad J.C."/>
            <person name="Nielsen K.L."/>
        </authorList>
    </citation>
    <scope>NUCLEOTIDE SEQUENCE</scope>
    <source>
        <strain evidence="14">IBT 23319</strain>
    </source>
</reference>
<accession>A0A9W9TM60</accession>
<keyword evidence="6" id="KW-0509">mRNA transport</keyword>
<dbReference type="GO" id="GO:0005816">
    <property type="term" value="C:spindle pole body"/>
    <property type="evidence" value="ECO:0007669"/>
    <property type="project" value="TreeGrafter"/>
</dbReference>
<evidence type="ECO:0000256" key="4">
    <source>
        <dbReference type="ARBA" id="ARBA00022448"/>
    </source>
</evidence>
<dbReference type="PANTHER" id="PTHR13269:SF6">
    <property type="entry name" value="NUCLEOPORIN NDC1"/>
    <property type="match status" value="1"/>
</dbReference>
<organism evidence="14 15">
    <name type="scientific">Penicillium citrinum</name>
    <dbReference type="NCBI Taxonomy" id="5077"/>
    <lineage>
        <taxon>Eukaryota</taxon>
        <taxon>Fungi</taxon>
        <taxon>Dikarya</taxon>
        <taxon>Ascomycota</taxon>
        <taxon>Pezizomycotina</taxon>
        <taxon>Eurotiomycetes</taxon>
        <taxon>Eurotiomycetidae</taxon>
        <taxon>Eurotiales</taxon>
        <taxon>Aspergillaceae</taxon>
        <taxon>Penicillium</taxon>
    </lineage>
</organism>
<dbReference type="Proteomes" id="UP001147733">
    <property type="component" value="Unassembled WGS sequence"/>
</dbReference>
<keyword evidence="8 13" id="KW-1133">Transmembrane helix</keyword>
<evidence type="ECO:0000256" key="3">
    <source>
        <dbReference type="ARBA" id="ARBA00005760"/>
    </source>
</evidence>
<dbReference type="GO" id="GO:0031965">
    <property type="term" value="C:nuclear membrane"/>
    <property type="evidence" value="ECO:0007669"/>
    <property type="project" value="UniProtKB-SubCell"/>
</dbReference>
<keyword evidence="10" id="KW-0906">Nuclear pore complex</keyword>
<evidence type="ECO:0000256" key="2">
    <source>
        <dbReference type="ARBA" id="ARBA00004567"/>
    </source>
</evidence>
<dbReference type="InterPro" id="IPR019049">
    <property type="entry name" value="Nucleoporin_prot_Ndc1/Nup"/>
</dbReference>
<feature type="transmembrane region" description="Helical" evidence="13">
    <location>
        <begin position="21"/>
        <end position="40"/>
    </location>
</feature>
<evidence type="ECO:0000256" key="5">
    <source>
        <dbReference type="ARBA" id="ARBA00022692"/>
    </source>
</evidence>
<evidence type="ECO:0000256" key="1">
    <source>
        <dbReference type="ARBA" id="ARBA00004232"/>
    </source>
</evidence>
<feature type="transmembrane region" description="Helical" evidence="13">
    <location>
        <begin position="93"/>
        <end position="113"/>
    </location>
</feature>
<reference evidence="14" key="1">
    <citation type="submission" date="2022-11" db="EMBL/GenBank/DDBJ databases">
        <authorList>
            <person name="Petersen C."/>
        </authorList>
    </citation>
    <scope>NUCLEOTIDE SEQUENCE</scope>
    <source>
        <strain evidence="14">IBT 23319</strain>
    </source>
</reference>
<evidence type="ECO:0000313" key="15">
    <source>
        <dbReference type="Proteomes" id="UP001147733"/>
    </source>
</evidence>
<dbReference type="GO" id="GO:0070631">
    <property type="term" value="P:spindle pole body localization"/>
    <property type="evidence" value="ECO:0007669"/>
    <property type="project" value="TreeGrafter"/>
</dbReference>
<evidence type="ECO:0000256" key="10">
    <source>
        <dbReference type="ARBA" id="ARBA00023132"/>
    </source>
</evidence>
<evidence type="ECO:0000256" key="9">
    <source>
        <dbReference type="ARBA" id="ARBA00023010"/>
    </source>
</evidence>
<keyword evidence="11 13" id="KW-0472">Membrane</keyword>
<dbReference type="RefSeq" id="XP_056500350.1">
    <property type="nucleotide sequence ID" value="XM_056645112.1"/>
</dbReference>
<keyword evidence="15" id="KW-1185">Reference proteome</keyword>
<keyword evidence="12" id="KW-0539">Nucleus</keyword>
<protein>
    <recommendedName>
        <fullName evidence="16">Nuclear envelope protein</fullName>
    </recommendedName>
</protein>
<name>A0A9W9TM60_PENCI</name>
<keyword evidence="4" id="KW-0813">Transport</keyword>
<dbReference type="PANTHER" id="PTHR13269">
    <property type="entry name" value="NUCLEOPORIN NDC1"/>
    <property type="match status" value="1"/>
</dbReference>
<keyword evidence="7" id="KW-0653">Protein transport</keyword>
<dbReference type="GO" id="GO:0070762">
    <property type="term" value="C:nuclear pore transmembrane ring"/>
    <property type="evidence" value="ECO:0007669"/>
    <property type="project" value="TreeGrafter"/>
</dbReference>
<comment type="caution">
    <text evidence="14">The sequence shown here is derived from an EMBL/GenBank/DDBJ whole genome shotgun (WGS) entry which is preliminary data.</text>
</comment>
<dbReference type="AlphaFoldDB" id="A0A9W9TM60"/>
<evidence type="ECO:0000256" key="6">
    <source>
        <dbReference type="ARBA" id="ARBA00022816"/>
    </source>
</evidence>
<gene>
    <name evidence="14" type="ORF">N7469_006194</name>
</gene>
<evidence type="ECO:0000256" key="7">
    <source>
        <dbReference type="ARBA" id="ARBA00022927"/>
    </source>
</evidence>
<evidence type="ECO:0000256" key="8">
    <source>
        <dbReference type="ARBA" id="ARBA00022989"/>
    </source>
</evidence>
<evidence type="ECO:0000313" key="14">
    <source>
        <dbReference type="EMBL" id="KAJ5231606.1"/>
    </source>
</evidence>
<sequence length="657" mass="72682">MAPAQPRPYRRILTSALHRRFVHASALSLLVCYVIAISIGDKSSFLWAWFPIGSCGIRTAMLFISALSIFVLRVGQLHIGSRTNNSSLGTFRCLFPLQIAQTFGWYIFSAWIFTEIYIWSSPASAELEMVKRGRLHERPTLNERPIYMHTYHILLACVQAVFHLCYDYDRVPVPVAERSSKNGDKRIHPVPQTAAHIQSALPPMVITGLTRSGIVAGLLPVVYPLVFRQTAWSWSLYFAKLFWNFSRSSAQPSTLLLTPSFFPLLVRTFFSGSFLVLLWQSTNVFFSVFIAKEPLKRGQPLTSEAKDPNGSLITGLKAKKAFAKSFAFWELSLISQTLPERRKTIFNEIDREGGSSWSQVVNSLTAVIKAIPDRIEASKAPAPAAKPSAQPSQPTLRTLPRLAEAPKTDNIFADAPKASSRRDKVGSAFGSAVKSYGQSPDWTPLARARARQVFDQASTAILSPERKQKLIATSEELKLLTGGPSVTYKPEDVNPIIAQFLRSPIAQPLRQTYAQRASSIVLGSPESSLTLIVDAIDALTRLLIASLAEDQYGRVQTDVPSVIRLFTETIVALEIFVHQGGLDAHWTDVYFPPASNPEAQEEARKVPNIQLIMAALKSGLGDLLDSFKPYLRDIGIEGKDLRLAKEAAGVDEEEGLS</sequence>
<dbReference type="OrthoDB" id="67850at2759"/>
<dbReference type="GO" id="GO:0106166">
    <property type="term" value="F:spindle pole body-nuclear membrane anchor activity"/>
    <property type="evidence" value="ECO:0007669"/>
    <property type="project" value="TreeGrafter"/>
</dbReference>
<proteinExistence type="inferred from homology"/>
<comment type="similarity">
    <text evidence="3">Belongs to the NDC1 family.</text>
</comment>
<dbReference type="EMBL" id="JAPQKT010000005">
    <property type="protein sequence ID" value="KAJ5231606.1"/>
    <property type="molecule type" value="Genomic_DNA"/>
</dbReference>
<evidence type="ECO:0008006" key="16">
    <source>
        <dbReference type="Google" id="ProtNLM"/>
    </source>
</evidence>
<dbReference type="Pfam" id="PF09531">
    <property type="entry name" value="Ndc1_Nup"/>
    <property type="match status" value="1"/>
</dbReference>
<dbReference type="GO" id="GO:0051028">
    <property type="term" value="P:mRNA transport"/>
    <property type="evidence" value="ECO:0007669"/>
    <property type="project" value="UniProtKB-KW"/>
</dbReference>
<dbReference type="GO" id="GO:0015031">
    <property type="term" value="P:protein transport"/>
    <property type="evidence" value="ECO:0007669"/>
    <property type="project" value="UniProtKB-KW"/>
</dbReference>
<dbReference type="GeneID" id="81384279"/>
<evidence type="ECO:0000256" key="13">
    <source>
        <dbReference type="SAM" id="Phobius"/>
    </source>
</evidence>
<keyword evidence="9" id="KW-0811">Translocation</keyword>